<reference evidence="1 2" key="1">
    <citation type="submission" date="2016-10" db="EMBL/GenBank/DDBJ databases">
        <authorList>
            <person name="de Groot N.N."/>
        </authorList>
    </citation>
    <scope>NUCLEOTIDE SEQUENCE [LARGE SCALE GENOMIC DNA]</scope>
    <source>
        <strain evidence="1 2">CGMCC 1.11156</strain>
    </source>
</reference>
<evidence type="ECO:0000313" key="1">
    <source>
        <dbReference type="EMBL" id="SFJ49881.1"/>
    </source>
</evidence>
<dbReference type="AlphaFoldDB" id="A0A1I3RX43"/>
<keyword evidence="2" id="KW-1185">Reference proteome</keyword>
<proteinExistence type="predicted"/>
<evidence type="ECO:0000313" key="2">
    <source>
        <dbReference type="Proteomes" id="UP000198649"/>
    </source>
</evidence>
<dbReference type="OrthoDB" id="370375at2"/>
<dbReference type="Proteomes" id="UP000198649">
    <property type="component" value="Unassembled WGS sequence"/>
</dbReference>
<dbReference type="EMBL" id="FOQG01000040">
    <property type="protein sequence ID" value="SFJ49881.1"/>
    <property type="molecule type" value="Genomic_DNA"/>
</dbReference>
<gene>
    <name evidence="1" type="ORF">SAMN05216561_1402</name>
</gene>
<protein>
    <submittedName>
        <fullName evidence="1">Uncharacterized protein</fullName>
    </submittedName>
</protein>
<dbReference type="InterPro" id="IPR021218">
    <property type="entry name" value="DUF2784"/>
</dbReference>
<accession>A0A1I3RX43</accession>
<name>A0A1I3RX43_9ACTN</name>
<sequence length="68" mass="7450">MTHLVFLFAVLGGFLAWLVPWVVVPHVASALWGARMAVFRRTCPLSVAENWGSIRPPGRVASCCWSAP</sequence>
<organism evidence="1 2">
    <name type="scientific">Nocardioides psychrotolerans</name>
    <dbReference type="NCBI Taxonomy" id="1005945"/>
    <lineage>
        <taxon>Bacteria</taxon>
        <taxon>Bacillati</taxon>
        <taxon>Actinomycetota</taxon>
        <taxon>Actinomycetes</taxon>
        <taxon>Propionibacteriales</taxon>
        <taxon>Nocardioidaceae</taxon>
        <taxon>Nocardioides</taxon>
    </lineage>
</organism>
<dbReference type="Pfam" id="PF10861">
    <property type="entry name" value="DUF2784"/>
    <property type="match status" value="1"/>
</dbReference>